<dbReference type="InterPro" id="IPR001810">
    <property type="entry name" value="F-box_dom"/>
</dbReference>
<dbReference type="AlphaFoldDB" id="A0A022PT94"/>
<dbReference type="InterPro" id="IPR036047">
    <property type="entry name" value="F-box-like_dom_sf"/>
</dbReference>
<dbReference type="SUPFAM" id="SSF81383">
    <property type="entry name" value="F-box domain"/>
    <property type="match status" value="1"/>
</dbReference>
<dbReference type="PANTHER" id="PTHR33127:SF5">
    <property type="entry name" value="TRANSMEMBRANE PROTEIN"/>
    <property type="match status" value="1"/>
</dbReference>
<dbReference type="SMART" id="SM00256">
    <property type="entry name" value="FBOX"/>
    <property type="match status" value="1"/>
</dbReference>
<dbReference type="PANTHER" id="PTHR33127">
    <property type="entry name" value="TRANSMEMBRANE PROTEIN"/>
    <property type="match status" value="1"/>
</dbReference>
<dbReference type="Pfam" id="PF03478">
    <property type="entry name" value="Beta-prop_KIB1-4"/>
    <property type="match status" value="1"/>
</dbReference>
<sequence length="407" mass="47008">YKVMDWNNLPQDLVDLILSKVFAKDRHNFSLVCRSWNTVVAASPFRHSPCLMFNQRKKKHVWKLSQNNNFFYMEFPQLQGGTIRFANHGWLLISRGDDETLFFYHPFNHHMIEVPSPSDSNCAGYTTICFFHPPTSPDCFVVGIVTQLDQWSDTVDIGVLKHGEDKWENCTYQSQIFQSSIGPPILHGGLVYFLDTDGDVATFDIREHGSLSSWKVFPDCLPKCLPECLEKHWSRKCIKEHYFIKPKGEETIFAVFAVHGEREVKVYSLSETFSWELVEDLVFYVSNSCSFGYTTDVRSKSTFSWELVEDLGDRVFYVSNSCSFGYTTDVRSKSMKNKIFFPKFHGDNVVYYSLDTHKYHSFEGGYSCNNPHGLKKLNFATWIMPGSTDTELPKESLEWCPKLISES</sequence>
<feature type="non-terminal residue" evidence="2">
    <location>
        <position position="1"/>
    </location>
</feature>
<dbReference type="InterPro" id="IPR005174">
    <property type="entry name" value="KIB1-4_b-propeller"/>
</dbReference>
<dbReference type="CDD" id="cd22159">
    <property type="entry name" value="F-box_AtTIR1-like"/>
    <property type="match status" value="1"/>
</dbReference>
<name>A0A022PT94_ERYGU</name>
<organism evidence="2 3">
    <name type="scientific">Erythranthe guttata</name>
    <name type="common">Yellow monkey flower</name>
    <name type="synonym">Mimulus guttatus</name>
    <dbReference type="NCBI Taxonomy" id="4155"/>
    <lineage>
        <taxon>Eukaryota</taxon>
        <taxon>Viridiplantae</taxon>
        <taxon>Streptophyta</taxon>
        <taxon>Embryophyta</taxon>
        <taxon>Tracheophyta</taxon>
        <taxon>Spermatophyta</taxon>
        <taxon>Magnoliopsida</taxon>
        <taxon>eudicotyledons</taxon>
        <taxon>Gunneridae</taxon>
        <taxon>Pentapetalae</taxon>
        <taxon>asterids</taxon>
        <taxon>lamiids</taxon>
        <taxon>Lamiales</taxon>
        <taxon>Phrymaceae</taxon>
        <taxon>Erythranthe</taxon>
    </lineage>
</organism>
<proteinExistence type="predicted"/>
<evidence type="ECO:0000259" key="1">
    <source>
        <dbReference type="PROSITE" id="PS50181"/>
    </source>
</evidence>
<feature type="domain" description="F-box" evidence="1">
    <location>
        <begin position="3"/>
        <end position="40"/>
    </location>
</feature>
<dbReference type="EMBL" id="KI632373">
    <property type="protein sequence ID" value="EYU17450.1"/>
    <property type="molecule type" value="Genomic_DNA"/>
</dbReference>
<dbReference type="Proteomes" id="UP000030748">
    <property type="component" value="Unassembled WGS sequence"/>
</dbReference>
<dbReference type="STRING" id="4155.A0A022PT94"/>
<evidence type="ECO:0000313" key="2">
    <source>
        <dbReference type="EMBL" id="EYU17450.1"/>
    </source>
</evidence>
<accession>A0A022PT94</accession>
<gene>
    <name evidence="2" type="ORF">MIMGU_mgv1a018085mg</name>
</gene>
<evidence type="ECO:0000313" key="3">
    <source>
        <dbReference type="Proteomes" id="UP000030748"/>
    </source>
</evidence>
<protein>
    <recommendedName>
        <fullName evidence="1">F-box domain-containing protein</fullName>
    </recommendedName>
</protein>
<dbReference type="Pfam" id="PF00646">
    <property type="entry name" value="F-box"/>
    <property type="match status" value="1"/>
</dbReference>
<reference evidence="2 3" key="1">
    <citation type="journal article" date="2013" name="Proc. Natl. Acad. Sci. U.S.A.">
        <title>Fine-scale variation in meiotic recombination in Mimulus inferred from population shotgun sequencing.</title>
        <authorList>
            <person name="Hellsten U."/>
            <person name="Wright K.M."/>
            <person name="Jenkins J."/>
            <person name="Shu S."/>
            <person name="Yuan Y."/>
            <person name="Wessler S.R."/>
            <person name="Schmutz J."/>
            <person name="Willis J.H."/>
            <person name="Rokhsar D.S."/>
        </authorList>
    </citation>
    <scope>NUCLEOTIDE SEQUENCE [LARGE SCALE GENOMIC DNA]</scope>
    <source>
        <strain evidence="3">cv. DUN x IM62</strain>
    </source>
</reference>
<dbReference type="Gene3D" id="1.20.1280.50">
    <property type="match status" value="1"/>
</dbReference>
<keyword evidence="3" id="KW-1185">Reference proteome</keyword>
<dbReference type="PROSITE" id="PS50181">
    <property type="entry name" value="FBOX"/>
    <property type="match status" value="1"/>
</dbReference>